<evidence type="ECO:0000313" key="2">
    <source>
        <dbReference type="Proteomes" id="UP000280955"/>
    </source>
</evidence>
<dbReference type="Proteomes" id="UP000280955">
    <property type="component" value="Unassembled WGS sequence"/>
</dbReference>
<name>A0ABX9SJP5_9GAMM</name>
<keyword evidence="2" id="KW-1185">Reference proteome</keyword>
<comment type="caution">
    <text evidence="1">The sequence shown here is derived from an EMBL/GenBank/DDBJ whole genome shotgun (WGS) entry which is preliminary data.</text>
</comment>
<organism evidence="1 2">
    <name type="scientific">Photorhabdus asymbiotica</name>
    <dbReference type="NCBI Taxonomy" id="291112"/>
    <lineage>
        <taxon>Bacteria</taxon>
        <taxon>Pseudomonadati</taxon>
        <taxon>Pseudomonadota</taxon>
        <taxon>Gammaproteobacteria</taxon>
        <taxon>Enterobacterales</taxon>
        <taxon>Morganellaceae</taxon>
        <taxon>Photorhabdus</taxon>
    </lineage>
</organism>
<dbReference type="RefSeq" id="WP_041381608.1">
    <property type="nucleotide sequence ID" value="NC_012962.1"/>
</dbReference>
<evidence type="ECO:0000313" key="1">
    <source>
        <dbReference type="EMBL" id="RKS57678.1"/>
    </source>
</evidence>
<gene>
    <name evidence="1" type="ORF">BDD30_2487</name>
</gene>
<reference evidence="1 2" key="1">
    <citation type="submission" date="2018-10" db="EMBL/GenBank/DDBJ databases">
        <title>Genomic Encyclopedia of Archaeal and Bacterial Type Strains, Phase II (KMG-II): from individual species to whole genera.</title>
        <authorList>
            <person name="Goeker M."/>
        </authorList>
    </citation>
    <scope>NUCLEOTIDE SEQUENCE [LARGE SCALE GENOMIC DNA]</scope>
    <source>
        <strain evidence="1 2">DSM 15149</strain>
    </source>
</reference>
<proteinExistence type="predicted"/>
<protein>
    <submittedName>
        <fullName evidence="1">Uncharacterized protein</fullName>
    </submittedName>
</protein>
<dbReference type="EMBL" id="RBLJ01000003">
    <property type="protein sequence ID" value="RKS57678.1"/>
    <property type="molecule type" value="Genomic_DNA"/>
</dbReference>
<sequence length="99" mass="11702">MERGIERKSIANLMTTYFYQYYQSFDKTTDEIMADHLNCQYPIIIISLIRGVNNFTRNSDDVEKDFHNFNYDEFVPKLMGNHHVRLSKSCIQISPIIFG</sequence>
<accession>A0ABX9SJP5</accession>